<dbReference type="EC" id="2.1.1.-" evidence="7"/>
<dbReference type="PROSITE" id="PS51686">
    <property type="entry name" value="SAM_MT_RSMB_NOP"/>
    <property type="match status" value="1"/>
</dbReference>
<dbReference type="PANTHER" id="PTHR22807">
    <property type="entry name" value="NOP2 YEAST -RELATED NOL1/NOP2/FMU SUN DOMAIN-CONTAINING"/>
    <property type="match status" value="1"/>
</dbReference>
<dbReference type="SUPFAM" id="SSF53335">
    <property type="entry name" value="S-adenosyl-L-methionine-dependent methyltransferases"/>
    <property type="match status" value="1"/>
</dbReference>
<dbReference type="PANTHER" id="PTHR22807:SF30">
    <property type="entry name" value="28S RRNA (CYTOSINE(4447)-C(5))-METHYLTRANSFERASE-RELATED"/>
    <property type="match status" value="1"/>
</dbReference>
<dbReference type="GO" id="GO:0003723">
    <property type="term" value="F:RNA binding"/>
    <property type="evidence" value="ECO:0007669"/>
    <property type="project" value="UniProtKB-KW"/>
</dbReference>
<dbReference type="InterPro" id="IPR001678">
    <property type="entry name" value="MeTrfase_RsmB-F_NOP2_dom"/>
</dbReference>
<dbReference type="GO" id="GO:0008173">
    <property type="term" value="F:RNA methyltransferase activity"/>
    <property type="evidence" value="ECO:0007669"/>
    <property type="project" value="InterPro"/>
</dbReference>
<evidence type="ECO:0000256" key="3">
    <source>
        <dbReference type="ARBA" id="ARBA00022679"/>
    </source>
</evidence>
<evidence type="ECO:0000256" key="1">
    <source>
        <dbReference type="ARBA" id="ARBA00022490"/>
    </source>
</evidence>
<protein>
    <submittedName>
        <fullName evidence="7">Ribosomal RNA small subunit methyltransferase F</fullName>
        <ecNumber evidence="7">2.1.1.-</ecNumber>
    </submittedName>
</protein>
<reference evidence="7" key="1">
    <citation type="submission" date="2019-03" db="EMBL/GenBank/DDBJ databases">
        <title>Single cell metagenomics reveals metabolic interactions within the superorganism composed of flagellate Streblomastix strix and complex community of Bacteroidetes bacteria on its surface.</title>
        <authorList>
            <person name="Treitli S.C."/>
            <person name="Kolisko M."/>
            <person name="Husnik F."/>
            <person name="Keeling P."/>
            <person name="Hampl V."/>
        </authorList>
    </citation>
    <scope>NUCLEOTIDE SEQUENCE</scope>
    <source>
        <strain evidence="7">STM</strain>
    </source>
</reference>
<dbReference type="Pfam" id="PF01189">
    <property type="entry name" value="Methyltr_RsmB-F"/>
    <property type="match status" value="1"/>
</dbReference>
<keyword evidence="3 7" id="KW-0808">Transferase</keyword>
<dbReference type="Gene3D" id="2.30.130.60">
    <property type="match status" value="1"/>
</dbReference>
<organism evidence="7">
    <name type="scientific">termite gut metagenome</name>
    <dbReference type="NCBI Taxonomy" id="433724"/>
    <lineage>
        <taxon>unclassified sequences</taxon>
        <taxon>metagenomes</taxon>
        <taxon>organismal metagenomes</taxon>
    </lineage>
</organism>
<gene>
    <name evidence="7" type="ORF">EZS27_024492</name>
</gene>
<dbReference type="InterPro" id="IPR027391">
    <property type="entry name" value="Nol1_Nop2_Fmu_2"/>
</dbReference>
<dbReference type="GO" id="GO:0001510">
    <property type="term" value="P:RNA methylation"/>
    <property type="evidence" value="ECO:0007669"/>
    <property type="project" value="InterPro"/>
</dbReference>
<dbReference type="InterPro" id="IPR049560">
    <property type="entry name" value="MeTrfase_RsmB-F_NOP2_cat"/>
</dbReference>
<dbReference type="AlphaFoldDB" id="A0A5J4QZ47"/>
<dbReference type="InterPro" id="IPR023267">
    <property type="entry name" value="RCMT"/>
</dbReference>
<dbReference type="Gene3D" id="3.40.50.150">
    <property type="entry name" value="Vaccinia Virus protein VP39"/>
    <property type="match status" value="1"/>
</dbReference>
<keyword evidence="4" id="KW-0949">S-adenosyl-L-methionine</keyword>
<keyword evidence="2 7" id="KW-0489">Methyltransferase</keyword>
<dbReference type="EMBL" id="SNRY01002174">
    <property type="protein sequence ID" value="KAA6326394.1"/>
    <property type="molecule type" value="Genomic_DNA"/>
</dbReference>
<accession>A0A5J4QZ47</accession>
<dbReference type="InterPro" id="IPR031341">
    <property type="entry name" value="Methyltr_RsmF_N"/>
</dbReference>
<evidence type="ECO:0000259" key="6">
    <source>
        <dbReference type="PROSITE" id="PS51686"/>
    </source>
</evidence>
<feature type="domain" description="SAM-dependent MTase RsmB/NOP-type" evidence="6">
    <location>
        <begin position="10"/>
        <end position="299"/>
    </location>
</feature>
<dbReference type="PRINTS" id="PR02008">
    <property type="entry name" value="RCMTFAMILY"/>
</dbReference>
<evidence type="ECO:0000313" key="7">
    <source>
        <dbReference type="EMBL" id="KAA6326394.1"/>
    </source>
</evidence>
<dbReference type="Gene3D" id="3.30.70.1170">
    <property type="entry name" value="Sun protein, domain 3"/>
    <property type="match status" value="1"/>
</dbReference>
<keyword evidence="5" id="KW-0694">RNA-binding</keyword>
<name>A0A5J4QZ47_9ZZZZ</name>
<proteinExistence type="predicted"/>
<keyword evidence="1" id="KW-0963">Cytoplasm</keyword>
<comment type="caution">
    <text evidence="7">The sequence shown here is derived from an EMBL/GenBank/DDBJ whole genome shotgun (WGS) entry which is preliminary data.</text>
</comment>
<evidence type="ECO:0000256" key="4">
    <source>
        <dbReference type="ARBA" id="ARBA00022691"/>
    </source>
</evidence>
<dbReference type="Pfam" id="PF13636">
    <property type="entry name" value="Methyltranf_PUA"/>
    <property type="match status" value="1"/>
</dbReference>
<dbReference type="InterPro" id="IPR029063">
    <property type="entry name" value="SAM-dependent_MTases_sf"/>
</dbReference>
<dbReference type="Pfam" id="PF17125">
    <property type="entry name" value="Methyltr_RsmF_N"/>
    <property type="match status" value="1"/>
</dbReference>
<sequence length="470" mass="53243">MRLPGDFIKQMRALLGDEDCDTFITALQQAPAPASVRLNTWKTGSLPLSALHFQLDREIRWCTTGYYLTQRPAFTFDPLFHAGCYYVQEASSMFLEQVMKQYVRKPVVMLDLCAAPGGKSTHIQSLLPKGSLLVANEIIRNRSRVLAENLTKWGYPDLIVTNNDPADFAPLTGFFDVILADVPCSGEGMFRKDAGAINEWSPENVELCRRRQRRILSDSWTCLKPEGILIYSTCTYNTKENEENVQWMQEELGAEPLSVDIPEHWNVTGCLTNHAFPVYRFLPYKTEGEGFFMAILRKPFEADHTSNRLSATTKRKRKTAIPLSTGEEWVMMPSGDYQISVKGAFVTAFPKSYESEREILEQTLRMIQSGTAIGEIKGKDLIPQQALAMNRLFRQDAFPAEDVSYKQALAYLRKGSVSLSKETPFGYVLIRYKGVPLGFVKNIGSRLNNLYPSEWRIRSSYLPEESSADD</sequence>
<evidence type="ECO:0000256" key="2">
    <source>
        <dbReference type="ARBA" id="ARBA00022603"/>
    </source>
</evidence>
<evidence type="ECO:0000256" key="5">
    <source>
        <dbReference type="ARBA" id="ARBA00022884"/>
    </source>
</evidence>